<name>K0R7T6_THAOC</name>
<proteinExistence type="predicted"/>
<evidence type="ECO:0000256" key="1">
    <source>
        <dbReference type="SAM" id="MobiDB-lite"/>
    </source>
</evidence>
<protein>
    <recommendedName>
        <fullName evidence="2">WW domain-containing protein</fullName>
    </recommendedName>
</protein>
<sequence>MRAHVHGHRSEDHQPPVSFDKLVYVGSSFKVNPKQNASASCVLLLLLVPLLVAAWLCSSPPDTASWVETGLGSMPSMPRKASSTYRTKPPRRSSRQNTARPDPPADNHERLQEIQHRRDIRSSHGRPESRRRGRHDGARRSSSSPEYHSYSYSDDEEPASNGQGTADAQYLSELSDDDENEEDVPLFSSPNNFCSVTKAQITVLQSECNALILTTLTLKTIMADKVASYLGLTSYQRKESQEHQGHRIRAPSSRWGARFDDDYALQLDDGHEHAKKELSKEDKELELEKWEEFESDQAHVLSSSASGWDVYRKPEKSDEAGKGNHWVRYLDPTTNRHYYYLRETNSTQWEKPDLEDDDVLLGIIDGKEYVIEHGHAHGHADVVAGDNADVVAADEEAVTENQIDKSRAPSVRPSNETFDVHGLTSHYKETLLRWNHPYRLPAQDDAEAWTGVDTPVFWRIPFSGSTTAEEIFTHCFHLILAGTTGNSDDGKAVKSHNVSDHLSILTLEDGGHYLNFDMATESGIEQARHAGLGVSGVADIIMTRFVYNAAELFTNTGHTGRCLTMIRHPIHRASALWHHKKRIGAKEVEGKTIEQYASSEKTESNWMTRVLTNALSGPIGDEHYKAAQQVLASKCLIGLLDDYEESLERFAMFFHWLERGDSITTKSMTDTDPIKSLEDKQKCMSKLIKNGVNRHTYKKLTPGSSTWRK</sequence>
<dbReference type="InterPro" id="IPR036020">
    <property type="entry name" value="WW_dom_sf"/>
</dbReference>
<dbReference type="OrthoDB" id="10571618at2759"/>
<dbReference type="CDD" id="cd00201">
    <property type="entry name" value="WW"/>
    <property type="match status" value="1"/>
</dbReference>
<dbReference type="PROSITE" id="PS50020">
    <property type="entry name" value="WW_DOMAIN_2"/>
    <property type="match status" value="1"/>
</dbReference>
<dbReference type="PANTHER" id="PTHR32301:SF6">
    <property type="entry name" value="GOLVESIN-RELATED"/>
    <property type="match status" value="1"/>
</dbReference>
<feature type="region of interest" description="Disordered" evidence="1">
    <location>
        <begin position="69"/>
        <end position="164"/>
    </location>
</feature>
<dbReference type="Proteomes" id="UP000266841">
    <property type="component" value="Unassembled WGS sequence"/>
</dbReference>
<evidence type="ECO:0000259" key="2">
    <source>
        <dbReference type="PROSITE" id="PS50020"/>
    </source>
</evidence>
<accession>K0R7T6</accession>
<dbReference type="PANTHER" id="PTHR32301">
    <property type="entry name" value="COUNTIN RECEPTOR CNR3-RELATED"/>
    <property type="match status" value="1"/>
</dbReference>
<dbReference type="AlphaFoldDB" id="K0R7T6"/>
<gene>
    <name evidence="3" type="ORF">THAOC_31576</name>
</gene>
<dbReference type="SUPFAM" id="SSF51045">
    <property type="entry name" value="WW domain"/>
    <property type="match status" value="1"/>
</dbReference>
<feature type="compositionally biased region" description="Low complexity" evidence="1">
    <location>
        <begin position="140"/>
        <end position="152"/>
    </location>
</feature>
<reference evidence="3 4" key="1">
    <citation type="journal article" date="2012" name="Genome Biol.">
        <title>Genome and low-iron response of an oceanic diatom adapted to chronic iron limitation.</title>
        <authorList>
            <person name="Lommer M."/>
            <person name="Specht M."/>
            <person name="Roy A.S."/>
            <person name="Kraemer L."/>
            <person name="Andreson R."/>
            <person name="Gutowska M.A."/>
            <person name="Wolf J."/>
            <person name="Bergner S.V."/>
            <person name="Schilhabel M.B."/>
            <person name="Klostermeier U.C."/>
            <person name="Beiko R.G."/>
            <person name="Rosenstiel P."/>
            <person name="Hippler M."/>
            <person name="Laroche J."/>
        </authorList>
    </citation>
    <scope>NUCLEOTIDE SEQUENCE [LARGE SCALE GENOMIC DNA]</scope>
    <source>
        <strain evidence="3 4">CCMP1005</strain>
    </source>
</reference>
<dbReference type="Gene3D" id="2.20.70.10">
    <property type="match status" value="1"/>
</dbReference>
<feature type="compositionally biased region" description="Basic and acidic residues" evidence="1">
    <location>
        <begin position="103"/>
        <end position="139"/>
    </location>
</feature>
<dbReference type="InterPro" id="IPR053259">
    <property type="entry name" value="Golvesin-related_Golgi"/>
</dbReference>
<comment type="caution">
    <text evidence="3">The sequence shown here is derived from an EMBL/GenBank/DDBJ whole genome shotgun (WGS) entry which is preliminary data.</text>
</comment>
<evidence type="ECO:0000313" key="4">
    <source>
        <dbReference type="Proteomes" id="UP000266841"/>
    </source>
</evidence>
<dbReference type="InterPro" id="IPR001202">
    <property type="entry name" value="WW_dom"/>
</dbReference>
<dbReference type="Gene3D" id="3.40.50.300">
    <property type="entry name" value="P-loop containing nucleotide triphosphate hydrolases"/>
    <property type="match status" value="1"/>
</dbReference>
<organism evidence="3 4">
    <name type="scientific">Thalassiosira oceanica</name>
    <name type="common">Marine diatom</name>
    <dbReference type="NCBI Taxonomy" id="159749"/>
    <lineage>
        <taxon>Eukaryota</taxon>
        <taxon>Sar</taxon>
        <taxon>Stramenopiles</taxon>
        <taxon>Ochrophyta</taxon>
        <taxon>Bacillariophyta</taxon>
        <taxon>Coscinodiscophyceae</taxon>
        <taxon>Thalassiosirophycidae</taxon>
        <taxon>Thalassiosirales</taxon>
        <taxon>Thalassiosiraceae</taxon>
        <taxon>Thalassiosira</taxon>
    </lineage>
</organism>
<dbReference type="InterPro" id="IPR027417">
    <property type="entry name" value="P-loop_NTPase"/>
</dbReference>
<keyword evidence="4" id="KW-1185">Reference proteome</keyword>
<feature type="domain" description="WW" evidence="2">
    <location>
        <begin position="326"/>
        <end position="354"/>
    </location>
</feature>
<dbReference type="EMBL" id="AGNL01044686">
    <property type="protein sequence ID" value="EJK49538.1"/>
    <property type="molecule type" value="Genomic_DNA"/>
</dbReference>
<dbReference type="eggNOG" id="ENOG502QWVG">
    <property type="taxonomic scope" value="Eukaryota"/>
</dbReference>
<dbReference type="PROSITE" id="PS01159">
    <property type="entry name" value="WW_DOMAIN_1"/>
    <property type="match status" value="1"/>
</dbReference>
<evidence type="ECO:0000313" key="3">
    <source>
        <dbReference type="EMBL" id="EJK49538.1"/>
    </source>
</evidence>